<gene>
    <name evidence="1" type="ORF">BECKDK2373C_GA0170839_101414</name>
</gene>
<name>A0A450S3C0_9GAMM</name>
<protein>
    <recommendedName>
        <fullName evidence="2">Response regulatory domain-containing protein</fullName>
    </recommendedName>
</protein>
<proteinExistence type="predicted"/>
<sequence length="107" mass="12108">MKTINILIVDDNPITADFLRKRLEKLNERFHDESGISIRPFYCRPSIIDPLEAGKSVNGCMTGSFTGIFEVERKIPSVVSKSAASPLFSLCFRPIHFSLPVVWLRLL</sequence>
<organism evidence="1">
    <name type="scientific">Candidatus Kentrum sp. DK</name>
    <dbReference type="NCBI Taxonomy" id="2126562"/>
    <lineage>
        <taxon>Bacteria</taxon>
        <taxon>Pseudomonadati</taxon>
        <taxon>Pseudomonadota</taxon>
        <taxon>Gammaproteobacteria</taxon>
        <taxon>Candidatus Kentrum</taxon>
    </lineage>
</organism>
<evidence type="ECO:0000313" key="1">
    <source>
        <dbReference type="EMBL" id="VFJ46149.1"/>
    </source>
</evidence>
<accession>A0A450S3C0</accession>
<evidence type="ECO:0008006" key="2">
    <source>
        <dbReference type="Google" id="ProtNLM"/>
    </source>
</evidence>
<dbReference type="AlphaFoldDB" id="A0A450S3C0"/>
<reference evidence="1" key="1">
    <citation type="submission" date="2019-02" db="EMBL/GenBank/DDBJ databases">
        <authorList>
            <person name="Gruber-Vodicka R. H."/>
            <person name="Seah K. B. B."/>
        </authorList>
    </citation>
    <scope>NUCLEOTIDE SEQUENCE</scope>
    <source>
        <strain evidence="1">BECK_DK161</strain>
    </source>
</reference>
<dbReference type="EMBL" id="CAADEY010000014">
    <property type="protein sequence ID" value="VFJ46149.1"/>
    <property type="molecule type" value="Genomic_DNA"/>
</dbReference>